<accession>A0ABY3ZEK2</accession>
<sequence>MSGIETYDLIVVGGGPIGLSTAWHAARRGGHRVLVLDQYGFLNERSGSSGAERHWRVQYTQKDIFALTLQTRPMWAELERLTGRKLIHELGSLWFGDVEVETNEGHIADTARAMDEMSVAYEWLTARDIEKRYGFTGLPGHFEGFLQRNGGAIDVRGTLAALFQLSQEHGAVLRGNEAVLEATPDRDGVTVRTDRAAYRAAKVVLANGSQANDLITPWGGGALDLHAYEMALVTLRQRDASVQRPFWFAFQKPTEEDTNLFYGFPPNPWSTSDEVRLGPDFEVNALEHASRATGVPDPRHVERVTDWVRAHMPWVDPEPTGTSTCLAVLPGDPSRQFYLGTAAGLVDGGENVVVSVAGWAFKLVPLFGRVCAELALDGGTSYDIARHALSPAPARPAPGTAR</sequence>
<dbReference type="Gene3D" id="3.50.50.60">
    <property type="entry name" value="FAD/NAD(P)-binding domain"/>
    <property type="match status" value="1"/>
</dbReference>
<dbReference type="Proteomes" id="UP000829494">
    <property type="component" value="Chromosome"/>
</dbReference>
<dbReference type="EMBL" id="CP094298">
    <property type="protein sequence ID" value="UNZ08275.1"/>
    <property type="molecule type" value="Genomic_DNA"/>
</dbReference>
<evidence type="ECO:0000256" key="4">
    <source>
        <dbReference type="ARBA" id="ARBA00023002"/>
    </source>
</evidence>
<keyword evidence="7" id="KW-1185">Reference proteome</keyword>
<evidence type="ECO:0000313" key="6">
    <source>
        <dbReference type="EMBL" id="UNZ08275.1"/>
    </source>
</evidence>
<reference evidence="6 7" key="1">
    <citation type="submission" date="2022-03" db="EMBL/GenBank/DDBJ databases">
        <title>Complete genome of Streptomyces rimosus ssp. rimosus R7 (=ATCC 10970).</title>
        <authorList>
            <person name="Beganovic S."/>
            <person name="Ruckert C."/>
            <person name="Busche T."/>
            <person name="Kalinowski J."/>
            <person name="Wittmann C."/>
        </authorList>
    </citation>
    <scope>NUCLEOTIDE SEQUENCE [LARGE SCALE GENOMIC DNA]</scope>
    <source>
        <strain evidence="6 7">R7</strain>
    </source>
</reference>
<dbReference type="InterPro" id="IPR036188">
    <property type="entry name" value="FAD/NAD-bd_sf"/>
</dbReference>
<dbReference type="Pfam" id="PF01266">
    <property type="entry name" value="DAO"/>
    <property type="match status" value="1"/>
</dbReference>
<dbReference type="GO" id="GO:0008115">
    <property type="term" value="F:sarcosine oxidase activity"/>
    <property type="evidence" value="ECO:0007669"/>
    <property type="project" value="UniProtKB-EC"/>
</dbReference>
<keyword evidence="2" id="KW-0285">Flavoprotein</keyword>
<evidence type="ECO:0000256" key="1">
    <source>
        <dbReference type="ARBA" id="ARBA00001974"/>
    </source>
</evidence>
<dbReference type="SUPFAM" id="SSF51905">
    <property type="entry name" value="FAD/NAD(P)-binding domain"/>
    <property type="match status" value="1"/>
</dbReference>
<feature type="domain" description="FAD dependent oxidoreductase" evidence="5">
    <location>
        <begin position="8"/>
        <end position="374"/>
    </location>
</feature>
<protein>
    <submittedName>
        <fullName evidence="6">Monomeric sarcosine oxidase</fullName>
        <ecNumber evidence="6">1.5.3.1</ecNumber>
    </submittedName>
</protein>
<dbReference type="InterPro" id="IPR006076">
    <property type="entry name" value="FAD-dep_OxRdtase"/>
</dbReference>
<dbReference type="RefSeq" id="WP_003980469.1">
    <property type="nucleotide sequence ID" value="NZ_CP043497.1"/>
</dbReference>
<evidence type="ECO:0000256" key="2">
    <source>
        <dbReference type="ARBA" id="ARBA00022630"/>
    </source>
</evidence>
<evidence type="ECO:0000313" key="7">
    <source>
        <dbReference type="Proteomes" id="UP000829494"/>
    </source>
</evidence>
<keyword evidence="3" id="KW-0274">FAD</keyword>
<dbReference type="EC" id="1.5.3.1" evidence="6"/>
<dbReference type="Gene3D" id="3.30.9.10">
    <property type="entry name" value="D-Amino Acid Oxidase, subunit A, domain 2"/>
    <property type="match status" value="1"/>
</dbReference>
<dbReference type="GeneID" id="66852572"/>
<dbReference type="PANTHER" id="PTHR10961:SF7">
    <property type="entry name" value="FAD DEPENDENT OXIDOREDUCTASE DOMAIN-CONTAINING PROTEIN"/>
    <property type="match status" value="1"/>
</dbReference>
<gene>
    <name evidence="6" type="primary">soxA2</name>
    <name evidence="6" type="ORF">SRIMR7_39600</name>
</gene>
<dbReference type="PANTHER" id="PTHR10961">
    <property type="entry name" value="PEROXISOMAL SARCOSINE OXIDASE"/>
    <property type="match status" value="1"/>
</dbReference>
<organism evidence="6 7">
    <name type="scientific">Streptomyces rimosus subsp. rimosus</name>
    <dbReference type="NCBI Taxonomy" id="132474"/>
    <lineage>
        <taxon>Bacteria</taxon>
        <taxon>Bacillati</taxon>
        <taxon>Actinomycetota</taxon>
        <taxon>Actinomycetes</taxon>
        <taxon>Kitasatosporales</taxon>
        <taxon>Streptomycetaceae</taxon>
        <taxon>Streptomyces</taxon>
    </lineage>
</organism>
<comment type="cofactor">
    <cofactor evidence="1">
        <name>FAD</name>
        <dbReference type="ChEBI" id="CHEBI:57692"/>
    </cofactor>
</comment>
<evidence type="ECO:0000256" key="3">
    <source>
        <dbReference type="ARBA" id="ARBA00022827"/>
    </source>
</evidence>
<evidence type="ECO:0000259" key="5">
    <source>
        <dbReference type="Pfam" id="PF01266"/>
    </source>
</evidence>
<proteinExistence type="predicted"/>
<dbReference type="InterPro" id="IPR045170">
    <property type="entry name" value="MTOX"/>
</dbReference>
<name>A0ABY3ZEK2_STRRM</name>
<keyword evidence="4 6" id="KW-0560">Oxidoreductase</keyword>